<feature type="compositionally biased region" description="Low complexity" evidence="9">
    <location>
        <begin position="170"/>
        <end position="188"/>
    </location>
</feature>
<accession>A0ABV7NFE2</accession>
<dbReference type="InterPro" id="IPR036034">
    <property type="entry name" value="PDZ_sf"/>
</dbReference>
<sequence length="291" mass="29793">MRVPFGDRISGWRRGTSGSLRGVGSAGWDWLGWLERGLLGLLALAIGQLAWAIVTPTGSFGPWEGRQAQLLSASARQALFASFDPFFRTGAPQQSGGVVTSLALTVYGIRLNEGSGLGSAIIAGPDGVQNSFAVGDEILPGVVLKSVAFDHVTIDRGGAEEQVFLDQSTPAPDAAPPAGNAGPGWQSAAPPPQPAPGVGTGIGPNVDSLKKDIGFAPRMQNGRITGLAVSQRGPAFASAGFRPGDIISQVNGQPVSDLTSLQNQIAPGARLSLTVERGAAVASVNLIVQGQ</sequence>
<comment type="subcellular location">
    <subcellularLocation>
        <location evidence="1">Cell inner membrane</location>
    </subcellularLocation>
</comment>
<keyword evidence="3" id="KW-1003">Cell membrane</keyword>
<gene>
    <name evidence="11" type="ORF">ACFOKF_11180</name>
</gene>
<evidence type="ECO:0000256" key="9">
    <source>
        <dbReference type="SAM" id="MobiDB-lite"/>
    </source>
</evidence>
<keyword evidence="6" id="KW-0653">Protein transport</keyword>
<feature type="region of interest" description="Disordered" evidence="9">
    <location>
        <begin position="168"/>
        <end position="203"/>
    </location>
</feature>
<keyword evidence="2" id="KW-0813">Transport</keyword>
<dbReference type="EMBL" id="JBHRVU010000004">
    <property type="protein sequence ID" value="MFC3441736.1"/>
    <property type="molecule type" value="Genomic_DNA"/>
</dbReference>
<dbReference type="Pfam" id="PF11356">
    <property type="entry name" value="T2SSC"/>
    <property type="match status" value="1"/>
</dbReference>
<keyword evidence="12" id="KW-1185">Reference proteome</keyword>
<evidence type="ECO:0000256" key="4">
    <source>
        <dbReference type="ARBA" id="ARBA00022519"/>
    </source>
</evidence>
<dbReference type="SMART" id="SM00228">
    <property type="entry name" value="PDZ"/>
    <property type="match status" value="1"/>
</dbReference>
<evidence type="ECO:0000256" key="3">
    <source>
        <dbReference type="ARBA" id="ARBA00022475"/>
    </source>
</evidence>
<dbReference type="InterPro" id="IPR024961">
    <property type="entry name" value="T2SS_GspC_N"/>
</dbReference>
<evidence type="ECO:0000256" key="8">
    <source>
        <dbReference type="ARBA" id="ARBA00023136"/>
    </source>
</evidence>
<dbReference type="RefSeq" id="WP_380795673.1">
    <property type="nucleotide sequence ID" value="NZ_JBHRVU010000004.1"/>
</dbReference>
<evidence type="ECO:0000313" key="11">
    <source>
        <dbReference type="EMBL" id="MFC3441736.1"/>
    </source>
</evidence>
<evidence type="ECO:0000256" key="1">
    <source>
        <dbReference type="ARBA" id="ARBA00004533"/>
    </source>
</evidence>
<keyword evidence="7" id="KW-1133">Transmembrane helix</keyword>
<dbReference type="PROSITE" id="PS50106">
    <property type="entry name" value="PDZ"/>
    <property type="match status" value="1"/>
</dbReference>
<reference evidence="12" key="1">
    <citation type="journal article" date="2019" name="Int. J. Syst. Evol. Microbiol.">
        <title>The Global Catalogue of Microorganisms (GCM) 10K type strain sequencing project: providing services to taxonomists for standard genome sequencing and annotation.</title>
        <authorList>
            <consortium name="The Broad Institute Genomics Platform"/>
            <consortium name="The Broad Institute Genome Sequencing Center for Infectious Disease"/>
            <person name="Wu L."/>
            <person name="Ma J."/>
        </authorList>
    </citation>
    <scope>NUCLEOTIDE SEQUENCE [LARGE SCALE GENOMIC DNA]</scope>
    <source>
        <strain evidence="12">CCM 7491</strain>
    </source>
</reference>
<name>A0ABV7NFE2_9SPHN</name>
<dbReference type="Gene3D" id="2.30.42.10">
    <property type="match status" value="1"/>
</dbReference>
<dbReference type="Pfam" id="PF13180">
    <property type="entry name" value="PDZ_2"/>
    <property type="match status" value="1"/>
</dbReference>
<evidence type="ECO:0000256" key="2">
    <source>
        <dbReference type="ARBA" id="ARBA00022448"/>
    </source>
</evidence>
<evidence type="ECO:0000256" key="7">
    <source>
        <dbReference type="ARBA" id="ARBA00022989"/>
    </source>
</evidence>
<dbReference type="Gene3D" id="2.30.30.830">
    <property type="match status" value="1"/>
</dbReference>
<comment type="caution">
    <text evidence="11">The sequence shown here is derived from an EMBL/GenBank/DDBJ whole genome shotgun (WGS) entry which is preliminary data.</text>
</comment>
<feature type="domain" description="PDZ" evidence="10">
    <location>
        <begin position="229"/>
        <end position="259"/>
    </location>
</feature>
<evidence type="ECO:0000256" key="5">
    <source>
        <dbReference type="ARBA" id="ARBA00022692"/>
    </source>
</evidence>
<protein>
    <submittedName>
        <fullName evidence="11">Type II secretion system protein N</fullName>
    </submittedName>
</protein>
<evidence type="ECO:0000313" key="12">
    <source>
        <dbReference type="Proteomes" id="UP001595681"/>
    </source>
</evidence>
<organism evidence="11 12">
    <name type="scientific">Sphingobium rhizovicinum</name>
    <dbReference type="NCBI Taxonomy" id="432308"/>
    <lineage>
        <taxon>Bacteria</taxon>
        <taxon>Pseudomonadati</taxon>
        <taxon>Pseudomonadota</taxon>
        <taxon>Alphaproteobacteria</taxon>
        <taxon>Sphingomonadales</taxon>
        <taxon>Sphingomonadaceae</taxon>
        <taxon>Sphingobium</taxon>
    </lineage>
</organism>
<dbReference type="Proteomes" id="UP001595681">
    <property type="component" value="Unassembled WGS sequence"/>
</dbReference>
<keyword evidence="8" id="KW-0472">Membrane</keyword>
<keyword evidence="4" id="KW-0997">Cell inner membrane</keyword>
<evidence type="ECO:0000256" key="6">
    <source>
        <dbReference type="ARBA" id="ARBA00022927"/>
    </source>
</evidence>
<evidence type="ECO:0000259" key="10">
    <source>
        <dbReference type="PROSITE" id="PS50106"/>
    </source>
</evidence>
<dbReference type="InterPro" id="IPR001478">
    <property type="entry name" value="PDZ"/>
</dbReference>
<proteinExistence type="predicted"/>
<dbReference type="SUPFAM" id="SSF50156">
    <property type="entry name" value="PDZ domain-like"/>
    <property type="match status" value="1"/>
</dbReference>
<keyword evidence="5" id="KW-0812">Transmembrane</keyword>